<evidence type="ECO:0000313" key="2">
    <source>
        <dbReference type="Proteomes" id="UP000029981"/>
    </source>
</evidence>
<gene>
    <name evidence="1" type="ORF">Csa_6G408160</name>
</gene>
<reference evidence="1 2" key="1">
    <citation type="journal article" date="2009" name="Nat. Genet.">
        <title>The genome of the cucumber, Cucumis sativus L.</title>
        <authorList>
            <person name="Huang S."/>
            <person name="Li R."/>
            <person name="Zhang Z."/>
            <person name="Li L."/>
            <person name="Gu X."/>
            <person name="Fan W."/>
            <person name="Lucas W.J."/>
            <person name="Wang X."/>
            <person name="Xie B."/>
            <person name="Ni P."/>
            <person name="Ren Y."/>
            <person name="Zhu H."/>
            <person name="Li J."/>
            <person name="Lin K."/>
            <person name="Jin W."/>
            <person name="Fei Z."/>
            <person name="Li G."/>
            <person name="Staub J."/>
            <person name="Kilian A."/>
            <person name="van der Vossen E.A."/>
            <person name="Wu Y."/>
            <person name="Guo J."/>
            <person name="He J."/>
            <person name="Jia Z."/>
            <person name="Ren Y."/>
            <person name="Tian G."/>
            <person name="Lu Y."/>
            <person name="Ruan J."/>
            <person name="Qian W."/>
            <person name="Wang M."/>
            <person name="Huang Q."/>
            <person name="Li B."/>
            <person name="Xuan Z."/>
            <person name="Cao J."/>
            <person name="Asan"/>
            <person name="Wu Z."/>
            <person name="Zhang J."/>
            <person name="Cai Q."/>
            <person name="Bai Y."/>
            <person name="Zhao B."/>
            <person name="Han Y."/>
            <person name="Li Y."/>
            <person name="Li X."/>
            <person name="Wang S."/>
            <person name="Shi Q."/>
            <person name="Liu S."/>
            <person name="Cho W.K."/>
            <person name="Kim J.Y."/>
            <person name="Xu Y."/>
            <person name="Heller-Uszynska K."/>
            <person name="Miao H."/>
            <person name="Cheng Z."/>
            <person name="Zhang S."/>
            <person name="Wu J."/>
            <person name="Yang Y."/>
            <person name="Kang H."/>
            <person name="Li M."/>
            <person name="Liang H."/>
            <person name="Ren X."/>
            <person name="Shi Z."/>
            <person name="Wen M."/>
            <person name="Jian M."/>
            <person name="Yang H."/>
            <person name="Zhang G."/>
            <person name="Yang Z."/>
            <person name="Chen R."/>
            <person name="Liu S."/>
            <person name="Li J."/>
            <person name="Ma L."/>
            <person name="Liu H."/>
            <person name="Zhou Y."/>
            <person name="Zhao J."/>
            <person name="Fang X."/>
            <person name="Li G."/>
            <person name="Fang L."/>
            <person name="Li Y."/>
            <person name="Liu D."/>
            <person name="Zheng H."/>
            <person name="Zhang Y."/>
            <person name="Qin N."/>
            <person name="Li Z."/>
            <person name="Yang G."/>
            <person name="Yang S."/>
            <person name="Bolund L."/>
            <person name="Kristiansen K."/>
            <person name="Zheng H."/>
            <person name="Li S."/>
            <person name="Zhang X."/>
            <person name="Yang H."/>
            <person name="Wang J."/>
            <person name="Sun R."/>
            <person name="Zhang B."/>
            <person name="Jiang S."/>
            <person name="Wang J."/>
            <person name="Du Y."/>
            <person name="Li S."/>
        </authorList>
    </citation>
    <scope>NUCLEOTIDE SEQUENCE [LARGE SCALE GENOMIC DNA]</scope>
    <source>
        <strain evidence="2">cv. 9930</strain>
    </source>
</reference>
<keyword evidence="2" id="KW-1185">Reference proteome</keyword>
<sequence>MIFSTGRGLIASKPLVHTNITIFIFSRYIMKYTFSNNFFIELRHRQRTCASQELGLTVQQRKDEIPWRKARDRRRFERVEKRKKDVGVIVYGRRRRYVRGTNLEKENRY</sequence>
<dbReference type="AlphaFoldDB" id="A0A0A0KHJ6"/>
<reference evidence="1 2" key="3">
    <citation type="journal article" date="2010" name="BMC Genomics">
        <title>Transcriptome sequencing and comparative analysis of cucumber flowers with different sex types.</title>
        <authorList>
            <person name="Guo S."/>
            <person name="Zheng Y."/>
            <person name="Joung J.G."/>
            <person name="Liu S."/>
            <person name="Zhang Z."/>
            <person name="Crasta O.R."/>
            <person name="Sobral B.W."/>
            <person name="Xu Y."/>
            <person name="Huang S."/>
            <person name="Fei Z."/>
        </authorList>
    </citation>
    <scope>NUCLEOTIDE SEQUENCE [LARGE SCALE GENOMIC DNA]</scope>
    <source>
        <strain evidence="2">cv. 9930</strain>
    </source>
</reference>
<accession>A0A0A0KHJ6</accession>
<name>A0A0A0KHJ6_CUCSA</name>
<dbReference type="Proteomes" id="UP000029981">
    <property type="component" value="Chromosome 6"/>
</dbReference>
<reference evidence="1 2" key="4">
    <citation type="journal article" date="2011" name="BMC Genomics">
        <title>RNA-Seq improves annotation of protein-coding genes in the cucumber genome.</title>
        <authorList>
            <person name="Li Z."/>
            <person name="Zhang Z."/>
            <person name="Yan P."/>
            <person name="Huang S."/>
            <person name="Fei Z."/>
            <person name="Lin K."/>
        </authorList>
    </citation>
    <scope>NUCLEOTIDE SEQUENCE [LARGE SCALE GENOMIC DNA]</scope>
    <source>
        <strain evidence="2">cv. 9930</strain>
    </source>
</reference>
<dbReference type="EMBL" id="CM002927">
    <property type="protein sequence ID" value="KGN47857.1"/>
    <property type="molecule type" value="Genomic_DNA"/>
</dbReference>
<proteinExistence type="predicted"/>
<protein>
    <submittedName>
        <fullName evidence="1">Uncharacterized protein</fullName>
    </submittedName>
</protein>
<organism evidence="1 2">
    <name type="scientific">Cucumis sativus</name>
    <name type="common">Cucumber</name>
    <dbReference type="NCBI Taxonomy" id="3659"/>
    <lineage>
        <taxon>Eukaryota</taxon>
        <taxon>Viridiplantae</taxon>
        <taxon>Streptophyta</taxon>
        <taxon>Embryophyta</taxon>
        <taxon>Tracheophyta</taxon>
        <taxon>Spermatophyta</taxon>
        <taxon>Magnoliopsida</taxon>
        <taxon>eudicotyledons</taxon>
        <taxon>Gunneridae</taxon>
        <taxon>Pentapetalae</taxon>
        <taxon>rosids</taxon>
        <taxon>fabids</taxon>
        <taxon>Cucurbitales</taxon>
        <taxon>Cucurbitaceae</taxon>
        <taxon>Benincaseae</taxon>
        <taxon>Cucumis</taxon>
    </lineage>
</organism>
<reference evidence="1 2" key="2">
    <citation type="journal article" date="2009" name="PLoS ONE">
        <title>An integrated genetic and cytogenetic map of the cucumber genome.</title>
        <authorList>
            <person name="Ren Y."/>
            <person name="Zhang Z."/>
            <person name="Liu J."/>
            <person name="Staub J.E."/>
            <person name="Han Y."/>
            <person name="Cheng Z."/>
            <person name="Li X."/>
            <person name="Lu J."/>
            <person name="Miao H."/>
            <person name="Kang H."/>
            <person name="Xie B."/>
            <person name="Gu X."/>
            <person name="Wang X."/>
            <person name="Du Y."/>
            <person name="Jin W."/>
            <person name="Huang S."/>
        </authorList>
    </citation>
    <scope>NUCLEOTIDE SEQUENCE [LARGE SCALE GENOMIC DNA]</scope>
    <source>
        <strain evidence="2">cv. 9930</strain>
    </source>
</reference>
<dbReference type="Gramene" id="KGN47857">
    <property type="protein sequence ID" value="KGN47857"/>
    <property type="gene ID" value="Csa_6G408160"/>
</dbReference>
<evidence type="ECO:0000313" key="1">
    <source>
        <dbReference type="EMBL" id="KGN47857.1"/>
    </source>
</evidence>